<dbReference type="GO" id="GO:0022857">
    <property type="term" value="F:transmembrane transporter activity"/>
    <property type="evidence" value="ECO:0007669"/>
    <property type="project" value="InterPro"/>
</dbReference>
<comment type="similarity">
    <text evidence="2">Belongs to the binding-protein-dependent transport system permease family. HisMQ subfamily.</text>
</comment>
<dbReference type="RefSeq" id="WP_062283868.1">
    <property type="nucleotide sequence ID" value="NZ_DF968181.1"/>
</dbReference>
<dbReference type="SUPFAM" id="SSF161098">
    <property type="entry name" value="MetI-like"/>
    <property type="match status" value="1"/>
</dbReference>
<feature type="transmembrane region" description="Helical" evidence="9">
    <location>
        <begin position="142"/>
        <end position="163"/>
    </location>
</feature>
<sequence length="277" mass="31283">MISKKSKNDINNKWLQMNLPQVGELSKIDPWWGLVVLVLALIILLTFLRPDPYQRIINFTEDGIFVTLEVTVISFILTMFFGLIAGLGRVSKHKVVYGLTSLYIELVRGVPLLVQLLVWYFAFPAIVIKIGESLNIEPLKNFLANPVMMAIIGISFCYAAYMAEIVRAGIESLPAGQMEAARSLGMTKWESMRYVILPQAYRTIMPAIGNEFISLLKDSSLVSVVAVADLTRRGREFMSKTFLPIETWAMIALLYLLMTLISARIVKIIEKKTKMEK</sequence>
<keyword evidence="5 9" id="KW-0812">Transmembrane</keyword>
<dbReference type="GO" id="GO:0006865">
    <property type="term" value="P:amino acid transport"/>
    <property type="evidence" value="ECO:0007669"/>
    <property type="project" value="UniProtKB-KW"/>
</dbReference>
<accession>A0A0S7BXV6</accession>
<feature type="transmembrane region" description="Helical" evidence="9">
    <location>
        <begin position="68"/>
        <end position="90"/>
    </location>
</feature>
<proteinExistence type="inferred from homology"/>
<evidence type="ECO:0000256" key="7">
    <source>
        <dbReference type="ARBA" id="ARBA00022989"/>
    </source>
</evidence>
<feature type="transmembrane region" description="Helical" evidence="9">
    <location>
        <begin position="31"/>
        <end position="48"/>
    </location>
</feature>
<protein>
    <submittedName>
        <fullName evidence="11">Amino acid ABC transporter membrane protein, PAAT family</fullName>
    </submittedName>
</protein>
<evidence type="ECO:0000256" key="8">
    <source>
        <dbReference type="ARBA" id="ARBA00023136"/>
    </source>
</evidence>
<dbReference type="PANTHER" id="PTHR30614:SF20">
    <property type="entry name" value="GLUTAMINE TRANSPORT SYSTEM PERMEASE PROTEIN GLNP"/>
    <property type="match status" value="1"/>
</dbReference>
<reference evidence="11" key="1">
    <citation type="journal article" date="2015" name="Genome Announc.">
        <title>Draft Genome Sequence of Anaerolineae Strain TC1, a Novel Isolate from a Methanogenic Wastewater Treatment System.</title>
        <authorList>
            <person name="Matsuura N."/>
            <person name="Tourlousse D.M."/>
            <person name="Sun L."/>
            <person name="Toyonaga M."/>
            <person name="Kuroda K."/>
            <person name="Ohashi A."/>
            <person name="Cruz R."/>
            <person name="Yamaguchi T."/>
            <person name="Sekiguchi Y."/>
        </authorList>
    </citation>
    <scope>NUCLEOTIDE SEQUENCE [LARGE SCALE GENOMIC DNA]</scope>
    <source>
        <strain evidence="11">TC1</strain>
    </source>
</reference>
<keyword evidence="4" id="KW-1003">Cell membrane</keyword>
<comment type="subcellular location">
    <subcellularLocation>
        <location evidence="1 9">Cell membrane</location>
        <topology evidence="1 9">Multi-pass membrane protein</topology>
    </subcellularLocation>
</comment>
<dbReference type="FunFam" id="1.10.3720.10:FF:000033">
    <property type="entry name" value="Polar amino acid ABC transporter permease"/>
    <property type="match status" value="1"/>
</dbReference>
<dbReference type="NCBIfam" id="TIGR01726">
    <property type="entry name" value="HEQRo_perm_3TM"/>
    <property type="match status" value="1"/>
</dbReference>
<dbReference type="EMBL" id="DF968181">
    <property type="protein sequence ID" value="GAP41846.1"/>
    <property type="molecule type" value="Genomic_DNA"/>
</dbReference>
<keyword evidence="3 9" id="KW-0813">Transport</keyword>
<dbReference type="InterPro" id="IPR035906">
    <property type="entry name" value="MetI-like_sf"/>
</dbReference>
<feature type="transmembrane region" description="Helical" evidence="9">
    <location>
        <begin position="110"/>
        <end position="130"/>
    </location>
</feature>
<dbReference type="GO" id="GO:0043190">
    <property type="term" value="C:ATP-binding cassette (ABC) transporter complex"/>
    <property type="evidence" value="ECO:0007669"/>
    <property type="project" value="InterPro"/>
</dbReference>
<dbReference type="STRING" id="1678840.ATC1_131842"/>
<dbReference type="InterPro" id="IPR043429">
    <property type="entry name" value="ArtM/GltK/GlnP/TcyL/YhdX-like"/>
</dbReference>
<evidence type="ECO:0000256" key="9">
    <source>
        <dbReference type="RuleBase" id="RU363032"/>
    </source>
</evidence>
<dbReference type="Proteomes" id="UP000053370">
    <property type="component" value="Unassembled WGS sequence"/>
</dbReference>
<feature type="domain" description="ABC transmembrane type-1" evidence="10">
    <location>
        <begin position="64"/>
        <end position="266"/>
    </location>
</feature>
<dbReference type="Pfam" id="PF00528">
    <property type="entry name" value="BPD_transp_1"/>
    <property type="match status" value="1"/>
</dbReference>
<dbReference type="CDD" id="cd06261">
    <property type="entry name" value="TM_PBP2"/>
    <property type="match status" value="1"/>
</dbReference>
<evidence type="ECO:0000256" key="6">
    <source>
        <dbReference type="ARBA" id="ARBA00022970"/>
    </source>
</evidence>
<dbReference type="InterPro" id="IPR010065">
    <property type="entry name" value="AA_ABC_transptr_permease_3TM"/>
</dbReference>
<evidence type="ECO:0000259" key="10">
    <source>
        <dbReference type="PROSITE" id="PS50928"/>
    </source>
</evidence>
<evidence type="ECO:0000313" key="11">
    <source>
        <dbReference type="EMBL" id="GAP41846.1"/>
    </source>
</evidence>
<evidence type="ECO:0000313" key="12">
    <source>
        <dbReference type="Proteomes" id="UP000053370"/>
    </source>
</evidence>
<dbReference type="PROSITE" id="PS50928">
    <property type="entry name" value="ABC_TM1"/>
    <property type="match status" value="1"/>
</dbReference>
<keyword evidence="8 9" id="KW-0472">Membrane</keyword>
<evidence type="ECO:0000256" key="2">
    <source>
        <dbReference type="ARBA" id="ARBA00010072"/>
    </source>
</evidence>
<dbReference type="AlphaFoldDB" id="A0A0S7BXV6"/>
<dbReference type="InterPro" id="IPR000515">
    <property type="entry name" value="MetI-like"/>
</dbReference>
<gene>
    <name evidence="11" type="ORF">ATC1_131842</name>
</gene>
<dbReference type="PANTHER" id="PTHR30614">
    <property type="entry name" value="MEMBRANE COMPONENT OF AMINO ACID ABC TRANSPORTER"/>
    <property type="match status" value="1"/>
</dbReference>
<keyword evidence="7 9" id="KW-1133">Transmembrane helix</keyword>
<feature type="transmembrane region" description="Helical" evidence="9">
    <location>
        <begin position="247"/>
        <end position="266"/>
    </location>
</feature>
<evidence type="ECO:0000256" key="5">
    <source>
        <dbReference type="ARBA" id="ARBA00022692"/>
    </source>
</evidence>
<evidence type="ECO:0000256" key="3">
    <source>
        <dbReference type="ARBA" id="ARBA00022448"/>
    </source>
</evidence>
<dbReference type="Gene3D" id="1.10.3720.10">
    <property type="entry name" value="MetI-like"/>
    <property type="match status" value="1"/>
</dbReference>
<keyword evidence="6" id="KW-0029">Amino-acid transport</keyword>
<organism evidence="11">
    <name type="scientific">Flexilinea flocculi</name>
    <dbReference type="NCBI Taxonomy" id="1678840"/>
    <lineage>
        <taxon>Bacteria</taxon>
        <taxon>Bacillati</taxon>
        <taxon>Chloroflexota</taxon>
        <taxon>Anaerolineae</taxon>
        <taxon>Anaerolineales</taxon>
        <taxon>Anaerolineaceae</taxon>
        <taxon>Flexilinea</taxon>
    </lineage>
</organism>
<keyword evidence="12" id="KW-1185">Reference proteome</keyword>
<evidence type="ECO:0000256" key="4">
    <source>
        <dbReference type="ARBA" id="ARBA00022475"/>
    </source>
</evidence>
<evidence type="ECO:0000256" key="1">
    <source>
        <dbReference type="ARBA" id="ARBA00004651"/>
    </source>
</evidence>
<name>A0A0S7BXV6_9CHLR</name>